<protein>
    <recommendedName>
        <fullName evidence="3">DUF4468 domain-containing protein</fullName>
    </recommendedName>
</protein>
<dbReference type="EMBL" id="JABFOQ010000023">
    <property type="protein sequence ID" value="NOJ76113.1"/>
    <property type="molecule type" value="Genomic_DNA"/>
</dbReference>
<accession>A0ABX1WN42</accession>
<dbReference type="RefSeq" id="WP_171623407.1">
    <property type="nucleotide sequence ID" value="NZ_CP053698.1"/>
</dbReference>
<proteinExistence type="predicted"/>
<comment type="caution">
    <text evidence="1">The sequence shown here is derived from an EMBL/GenBank/DDBJ whole genome shotgun (WGS) entry which is preliminary data.</text>
</comment>
<evidence type="ECO:0000313" key="2">
    <source>
        <dbReference type="Proteomes" id="UP000580344"/>
    </source>
</evidence>
<gene>
    <name evidence="1" type="ORF">HMH06_09765</name>
</gene>
<evidence type="ECO:0008006" key="3">
    <source>
        <dbReference type="Google" id="ProtNLM"/>
    </source>
</evidence>
<organism evidence="1 2">
    <name type="scientific">Empedobacter stercoris</name>
    <dbReference type="NCBI Taxonomy" id="1628248"/>
    <lineage>
        <taxon>Bacteria</taxon>
        <taxon>Pseudomonadati</taxon>
        <taxon>Bacteroidota</taxon>
        <taxon>Flavobacteriia</taxon>
        <taxon>Flavobacteriales</taxon>
        <taxon>Weeksellaceae</taxon>
        <taxon>Empedobacter</taxon>
    </lineage>
</organism>
<evidence type="ECO:0000313" key="1">
    <source>
        <dbReference type="EMBL" id="NOJ76113.1"/>
    </source>
</evidence>
<sequence>MKNYVLTICLMLSILSFGQKFQILSGNTNFLSDQKEINVELVFDNVKFYNENKTETEYLEKREKDVLDNPKRGESYWKEWLADWNENKNSTYLDKFIKGTTKSKKINFVKNSSAKYTLIINSEWIYPGYHAGIAIEPAKLSTTLHFIETANPSHILLSIKTDKIKGTSGKNDFVMEYGRIASAYESTGKLLSKELKY</sequence>
<reference evidence="1 2" key="1">
    <citation type="submission" date="2020-05" db="EMBL/GenBank/DDBJ databases">
        <title>Tigecycline resistant gene in Empedobacter stercoris.</title>
        <authorList>
            <person name="Chen Y."/>
            <person name="Cheng Y."/>
            <person name="Zhou K."/>
        </authorList>
    </citation>
    <scope>NUCLEOTIDE SEQUENCE [LARGE SCALE GENOMIC DNA]</scope>
    <source>
        <strain evidence="1 2">ES202</strain>
    </source>
</reference>
<name>A0ABX1WN42_9FLAO</name>
<keyword evidence="2" id="KW-1185">Reference proteome</keyword>
<dbReference type="Proteomes" id="UP000580344">
    <property type="component" value="Unassembled WGS sequence"/>
</dbReference>